<feature type="transmembrane region" description="Helical" evidence="1">
    <location>
        <begin position="75"/>
        <end position="97"/>
    </location>
</feature>
<evidence type="ECO:0000313" key="3">
    <source>
        <dbReference type="Proteomes" id="UP000022910"/>
    </source>
</evidence>
<organism evidence="2 3">
    <name type="scientific">Rhizophagus irregularis (strain DAOM 197198w)</name>
    <name type="common">Glomus intraradices</name>
    <dbReference type="NCBI Taxonomy" id="1432141"/>
    <lineage>
        <taxon>Eukaryota</taxon>
        <taxon>Fungi</taxon>
        <taxon>Fungi incertae sedis</taxon>
        <taxon>Mucoromycota</taxon>
        <taxon>Glomeromycotina</taxon>
        <taxon>Glomeromycetes</taxon>
        <taxon>Glomerales</taxon>
        <taxon>Glomeraceae</taxon>
        <taxon>Rhizophagus</taxon>
    </lineage>
</organism>
<reference evidence="2 3" key="1">
    <citation type="submission" date="2014-02" db="EMBL/GenBank/DDBJ databases">
        <title>Single nucleus genome sequencing reveals high similarity among nuclei of an endomycorrhizal fungus.</title>
        <authorList>
            <person name="Lin K."/>
            <person name="Geurts R."/>
            <person name="Zhang Z."/>
            <person name="Limpens E."/>
            <person name="Saunders D.G."/>
            <person name="Mu D."/>
            <person name="Pang E."/>
            <person name="Cao H."/>
            <person name="Cha H."/>
            <person name="Lin T."/>
            <person name="Zhou Q."/>
            <person name="Shang Y."/>
            <person name="Li Y."/>
            <person name="Ivanov S."/>
            <person name="Sharma T."/>
            <person name="Velzen R.V."/>
            <person name="Ruijter N.D."/>
            <person name="Aanen D.K."/>
            <person name="Win J."/>
            <person name="Kamoun S."/>
            <person name="Bisseling T."/>
            <person name="Huang S."/>
        </authorList>
    </citation>
    <scope>NUCLEOTIDE SEQUENCE [LARGE SCALE GENOMIC DNA]</scope>
    <source>
        <strain evidence="3">DAOM197198w</strain>
    </source>
</reference>
<dbReference type="HOGENOM" id="CLU_1897306_0_0_1"/>
<dbReference type="OrthoDB" id="2359273at2759"/>
<keyword evidence="1" id="KW-0812">Transmembrane</keyword>
<proteinExistence type="predicted"/>
<protein>
    <submittedName>
        <fullName evidence="2">Uncharacterized protein</fullName>
    </submittedName>
</protein>
<dbReference type="EMBL" id="JEMT01026315">
    <property type="protein sequence ID" value="EXX59615.1"/>
    <property type="molecule type" value="Genomic_DNA"/>
</dbReference>
<sequence>MSDKFHEQTQRAMDSGKDLSSAAYDKAYQASETSRGLFNQTSHYVQATASQLSGTTKYCWHEFPPIRWATYTLGAFNAIPIAILIFWVIVILGFVSLPVVSVVVFIAFILAGCALFVWGGFHAGIIIFTKLGLM</sequence>
<evidence type="ECO:0000256" key="1">
    <source>
        <dbReference type="SAM" id="Phobius"/>
    </source>
</evidence>
<keyword evidence="1" id="KW-0472">Membrane</keyword>
<keyword evidence="3" id="KW-1185">Reference proteome</keyword>
<keyword evidence="1" id="KW-1133">Transmembrane helix</keyword>
<gene>
    <name evidence="2" type="ORF">RirG_187470</name>
</gene>
<name>A0A015IZ00_RHIIW</name>
<dbReference type="AlphaFoldDB" id="A0A015IZ00"/>
<comment type="caution">
    <text evidence="2">The sequence shown here is derived from an EMBL/GenBank/DDBJ whole genome shotgun (WGS) entry which is preliminary data.</text>
</comment>
<feature type="transmembrane region" description="Helical" evidence="1">
    <location>
        <begin position="103"/>
        <end position="128"/>
    </location>
</feature>
<dbReference type="Proteomes" id="UP000022910">
    <property type="component" value="Unassembled WGS sequence"/>
</dbReference>
<accession>A0A015IZ00</accession>
<evidence type="ECO:0000313" key="2">
    <source>
        <dbReference type="EMBL" id="EXX59615.1"/>
    </source>
</evidence>